<dbReference type="EMBL" id="JAUSTP010000003">
    <property type="protein sequence ID" value="MDQ0188890.1"/>
    <property type="molecule type" value="Genomic_DNA"/>
</dbReference>
<sequence length="80" mass="9415">MTRIVRRQVEAAAETSGKLLWFRDDQAVRFVVDIIDTWSEMGAWWNGEGERHVQRVLTDDGGVFDVESADGQWWLYRVWD</sequence>
<gene>
    <name evidence="1" type="ORF">J2S03_000704</name>
</gene>
<evidence type="ECO:0000313" key="1">
    <source>
        <dbReference type="EMBL" id="MDQ0188890.1"/>
    </source>
</evidence>
<accession>A0ABT9XF16</accession>
<dbReference type="Proteomes" id="UP001232973">
    <property type="component" value="Unassembled WGS sequence"/>
</dbReference>
<reference evidence="1 2" key="1">
    <citation type="submission" date="2023-07" db="EMBL/GenBank/DDBJ databases">
        <title>Genomic Encyclopedia of Type Strains, Phase IV (KMG-IV): sequencing the most valuable type-strain genomes for metagenomic binning, comparative biology and taxonomic classification.</title>
        <authorList>
            <person name="Goeker M."/>
        </authorList>
    </citation>
    <scope>NUCLEOTIDE SEQUENCE [LARGE SCALE GENOMIC DNA]</scope>
    <source>
        <strain evidence="1 2">DSM 4006</strain>
    </source>
</reference>
<name>A0ABT9XF16_9BACL</name>
<keyword evidence="2" id="KW-1185">Reference proteome</keyword>
<dbReference type="RefSeq" id="WP_274456518.1">
    <property type="nucleotide sequence ID" value="NZ_CP067097.1"/>
</dbReference>
<proteinExistence type="predicted"/>
<evidence type="ECO:0000313" key="2">
    <source>
        <dbReference type="Proteomes" id="UP001232973"/>
    </source>
</evidence>
<comment type="caution">
    <text evidence="1">The sequence shown here is derived from an EMBL/GenBank/DDBJ whole genome shotgun (WGS) entry which is preliminary data.</text>
</comment>
<protein>
    <submittedName>
        <fullName evidence="1">Uncharacterized protein</fullName>
    </submittedName>
</protein>
<organism evidence="1 2">
    <name type="scientific">Alicyclobacillus cycloheptanicus</name>
    <dbReference type="NCBI Taxonomy" id="1457"/>
    <lineage>
        <taxon>Bacteria</taxon>
        <taxon>Bacillati</taxon>
        <taxon>Bacillota</taxon>
        <taxon>Bacilli</taxon>
        <taxon>Bacillales</taxon>
        <taxon>Alicyclobacillaceae</taxon>
        <taxon>Alicyclobacillus</taxon>
    </lineage>
</organism>